<dbReference type="KEGG" id="kmn:HW532_09175"/>
<dbReference type="Pfam" id="PF04290">
    <property type="entry name" value="DctQ"/>
    <property type="match status" value="1"/>
</dbReference>
<comment type="subunit">
    <text evidence="9">The complex comprises the extracytoplasmic solute receptor protein and the two transmembrane proteins.</text>
</comment>
<dbReference type="InterPro" id="IPR055348">
    <property type="entry name" value="DctQ"/>
</dbReference>
<keyword evidence="12" id="KW-1185">Reference proteome</keyword>
<comment type="similarity">
    <text evidence="8 9">Belongs to the TRAP transporter small permease family.</text>
</comment>
<evidence type="ECO:0000256" key="2">
    <source>
        <dbReference type="ARBA" id="ARBA00022448"/>
    </source>
</evidence>
<proteinExistence type="inferred from homology"/>
<dbReference type="GO" id="GO:0005886">
    <property type="term" value="C:plasma membrane"/>
    <property type="evidence" value="ECO:0007669"/>
    <property type="project" value="UniProtKB-SubCell"/>
</dbReference>
<feature type="transmembrane region" description="Helical" evidence="9">
    <location>
        <begin position="7"/>
        <end position="28"/>
    </location>
</feature>
<reference evidence="11 12" key="1">
    <citation type="submission" date="2020-06" db="EMBL/GenBank/DDBJ databases">
        <title>Genome sequence of 2 isolates from Red Sea Mangroves.</title>
        <authorList>
            <person name="Sefrji F."/>
            <person name="Michoud G."/>
            <person name="Merlino G."/>
            <person name="Daffonchio D."/>
        </authorList>
    </citation>
    <scope>NUCLEOTIDE SEQUENCE [LARGE SCALE GENOMIC DNA]</scope>
    <source>
        <strain evidence="11 12">R1DC25</strain>
    </source>
</reference>
<feature type="transmembrane region" description="Helical" evidence="9">
    <location>
        <begin position="123"/>
        <end position="146"/>
    </location>
</feature>
<evidence type="ECO:0000256" key="6">
    <source>
        <dbReference type="ARBA" id="ARBA00022989"/>
    </source>
</evidence>
<sequence length="155" mass="16904">MKQSTIYLALAGTAALVVAVMLTVADIVLRTATTLTVEGLTDIVTLCTMIGAMLAIPYGFATDSHVSIDVFTSRMPERAQRWLRLLAACLGAAFLAGVFWFSTRQALTELSYGDRSQSIGIPMIWYWLPLLAGVAIAAAVNLWLVVRILRGRDQR</sequence>
<evidence type="ECO:0000313" key="12">
    <source>
        <dbReference type="Proteomes" id="UP000593594"/>
    </source>
</evidence>
<dbReference type="PANTHER" id="PTHR35011:SF10">
    <property type="entry name" value="TRAP TRANSPORTER SMALL PERMEASE PROTEIN"/>
    <property type="match status" value="1"/>
</dbReference>
<keyword evidence="6 9" id="KW-1133">Transmembrane helix</keyword>
<evidence type="ECO:0000256" key="3">
    <source>
        <dbReference type="ARBA" id="ARBA00022475"/>
    </source>
</evidence>
<evidence type="ECO:0000313" key="11">
    <source>
        <dbReference type="EMBL" id="QPC42848.1"/>
    </source>
</evidence>
<feature type="transmembrane region" description="Helical" evidence="9">
    <location>
        <begin position="82"/>
        <end position="103"/>
    </location>
</feature>
<name>A0A7S8C3R4_9HYPH</name>
<dbReference type="GO" id="GO:0015740">
    <property type="term" value="P:C4-dicarboxylate transport"/>
    <property type="evidence" value="ECO:0007669"/>
    <property type="project" value="TreeGrafter"/>
</dbReference>
<feature type="transmembrane region" description="Helical" evidence="9">
    <location>
        <begin position="40"/>
        <end position="61"/>
    </location>
</feature>
<evidence type="ECO:0000256" key="7">
    <source>
        <dbReference type="ARBA" id="ARBA00023136"/>
    </source>
</evidence>
<keyword evidence="4 9" id="KW-0997">Cell inner membrane</keyword>
<evidence type="ECO:0000256" key="1">
    <source>
        <dbReference type="ARBA" id="ARBA00004429"/>
    </source>
</evidence>
<organism evidence="11 12">
    <name type="scientific">Kaustia mangrovi</name>
    <dbReference type="NCBI Taxonomy" id="2593653"/>
    <lineage>
        <taxon>Bacteria</taxon>
        <taxon>Pseudomonadati</taxon>
        <taxon>Pseudomonadota</taxon>
        <taxon>Alphaproteobacteria</taxon>
        <taxon>Hyphomicrobiales</taxon>
        <taxon>Parvibaculaceae</taxon>
        <taxon>Kaustia</taxon>
    </lineage>
</organism>
<dbReference type="PANTHER" id="PTHR35011">
    <property type="entry name" value="2,3-DIKETO-L-GULONATE TRAP TRANSPORTER SMALL PERMEASE PROTEIN YIAM"/>
    <property type="match status" value="1"/>
</dbReference>
<keyword evidence="5 9" id="KW-0812">Transmembrane</keyword>
<evidence type="ECO:0000256" key="9">
    <source>
        <dbReference type="RuleBase" id="RU369079"/>
    </source>
</evidence>
<dbReference type="InterPro" id="IPR007387">
    <property type="entry name" value="TRAP_DctQ"/>
</dbReference>
<gene>
    <name evidence="11" type="ORF">HW532_09175</name>
</gene>
<evidence type="ECO:0000256" key="8">
    <source>
        <dbReference type="ARBA" id="ARBA00038436"/>
    </source>
</evidence>
<evidence type="ECO:0000256" key="5">
    <source>
        <dbReference type="ARBA" id="ARBA00022692"/>
    </source>
</evidence>
<protein>
    <recommendedName>
        <fullName evidence="9">TRAP transporter small permease protein</fullName>
    </recommendedName>
</protein>
<feature type="domain" description="Tripartite ATP-independent periplasmic transporters DctQ component" evidence="10">
    <location>
        <begin position="20"/>
        <end position="150"/>
    </location>
</feature>
<comment type="function">
    <text evidence="9">Part of the tripartite ATP-independent periplasmic (TRAP) transport system.</text>
</comment>
<dbReference type="RefSeq" id="WP_213164085.1">
    <property type="nucleotide sequence ID" value="NZ_CP058214.1"/>
</dbReference>
<evidence type="ECO:0000259" key="10">
    <source>
        <dbReference type="Pfam" id="PF04290"/>
    </source>
</evidence>
<accession>A0A7S8C3R4</accession>
<dbReference type="AlphaFoldDB" id="A0A7S8C3R4"/>
<keyword evidence="7 9" id="KW-0472">Membrane</keyword>
<evidence type="ECO:0000256" key="4">
    <source>
        <dbReference type="ARBA" id="ARBA00022519"/>
    </source>
</evidence>
<keyword evidence="2 9" id="KW-0813">Transport</keyword>
<comment type="subcellular location">
    <subcellularLocation>
        <location evidence="1 9">Cell inner membrane</location>
        <topology evidence="1 9">Multi-pass membrane protein</topology>
    </subcellularLocation>
</comment>
<dbReference type="EMBL" id="CP058214">
    <property type="protein sequence ID" value="QPC42848.1"/>
    <property type="molecule type" value="Genomic_DNA"/>
</dbReference>
<dbReference type="GO" id="GO:0022857">
    <property type="term" value="F:transmembrane transporter activity"/>
    <property type="evidence" value="ECO:0007669"/>
    <property type="project" value="UniProtKB-UniRule"/>
</dbReference>
<dbReference type="Proteomes" id="UP000593594">
    <property type="component" value="Chromosome"/>
</dbReference>
<keyword evidence="3" id="KW-1003">Cell membrane</keyword>